<dbReference type="Pfam" id="PF00578">
    <property type="entry name" value="AhpC-TSA"/>
    <property type="match status" value="1"/>
</dbReference>
<dbReference type="AlphaFoldDB" id="A0A091C1G2"/>
<feature type="region of interest" description="Disordered" evidence="5">
    <location>
        <begin position="1"/>
        <end position="21"/>
    </location>
</feature>
<name>A0A091C1G2_9ENTE</name>
<dbReference type="CDD" id="cd03014">
    <property type="entry name" value="PRX_Atyp2cys"/>
    <property type="match status" value="1"/>
</dbReference>
<dbReference type="NCBIfam" id="NF001808">
    <property type="entry name" value="PRK00522.1"/>
    <property type="match status" value="1"/>
</dbReference>
<feature type="compositionally biased region" description="Basic and acidic residues" evidence="5">
    <location>
        <begin position="1"/>
        <end position="11"/>
    </location>
</feature>
<protein>
    <submittedName>
        <fullName evidence="7">Tpx family thiol peroxidase</fullName>
        <ecNumber evidence="7">1.-.-.-</ecNumber>
        <ecNumber evidence="7">1.11.1.15</ecNumber>
    </submittedName>
</protein>
<keyword evidence="7" id="KW-0560">Oxidoreductase</keyword>
<evidence type="ECO:0000256" key="5">
    <source>
        <dbReference type="SAM" id="MobiDB-lite"/>
    </source>
</evidence>
<evidence type="ECO:0000256" key="2">
    <source>
        <dbReference type="ARBA" id="ARBA00022862"/>
    </source>
</evidence>
<accession>A0A091C1G2</accession>
<sequence length="164" mass="18588">MFITRKGEKLEVPGPQPEVGDRAESFSLKDLQDRTYTLEDFNNGKPTILSVIPDINTRVCALQAKRFNEEASQLEAINFVTISNNTKEDQANWCGQEGVDMIMLHDPENTFGKTYNLYMPEADKFARSIFVLDQDGTIRYEEIVPEMSDEPNYKKALDAAKSLA</sequence>
<keyword evidence="3" id="KW-1015">Disulfide bond</keyword>
<reference evidence="7 8" key="1">
    <citation type="submission" date="2014-08" db="EMBL/GenBank/DDBJ databases">
        <title>Genome sequence of Tetragenococcus muriaticus.</title>
        <authorList>
            <person name="Chuea-nongthon C."/>
            <person name="Rodtong S."/>
            <person name="Yongsawatdigul J."/>
            <person name="Steele J.L."/>
            <person name="Liu X.-y."/>
            <person name="Speers J."/>
            <person name="Glasner J.D."/>
            <person name="Neeno-Eckwall E.C."/>
        </authorList>
    </citation>
    <scope>NUCLEOTIDE SEQUENCE [LARGE SCALE GENOMIC DNA]</scope>
    <source>
        <strain evidence="7 8">3MR10-3</strain>
    </source>
</reference>
<dbReference type="PROSITE" id="PS51352">
    <property type="entry name" value="THIOREDOXIN_2"/>
    <property type="match status" value="1"/>
</dbReference>
<dbReference type="Proteomes" id="UP000029381">
    <property type="component" value="Unassembled WGS sequence"/>
</dbReference>
<evidence type="ECO:0000256" key="1">
    <source>
        <dbReference type="ARBA" id="ARBA00022559"/>
    </source>
</evidence>
<dbReference type="InterPro" id="IPR000866">
    <property type="entry name" value="AhpC/TSA"/>
</dbReference>
<dbReference type="Gene3D" id="3.40.30.10">
    <property type="entry name" value="Glutaredoxin"/>
    <property type="match status" value="1"/>
</dbReference>
<evidence type="ECO:0000313" key="8">
    <source>
        <dbReference type="Proteomes" id="UP000029381"/>
    </source>
</evidence>
<keyword evidence="1 7" id="KW-0575">Peroxidase</keyword>
<dbReference type="SUPFAM" id="SSF52833">
    <property type="entry name" value="Thioredoxin-like"/>
    <property type="match status" value="1"/>
</dbReference>
<dbReference type="InterPro" id="IPR002065">
    <property type="entry name" value="TPX"/>
</dbReference>
<evidence type="ECO:0000256" key="3">
    <source>
        <dbReference type="ARBA" id="ARBA00023157"/>
    </source>
</evidence>
<dbReference type="RefSeq" id="WP_028790252.1">
    <property type="nucleotide sequence ID" value="NZ_JPVT01000080.1"/>
</dbReference>
<evidence type="ECO:0000313" key="7">
    <source>
        <dbReference type="EMBL" id="KFN91706.1"/>
    </source>
</evidence>
<dbReference type="InterPro" id="IPR013766">
    <property type="entry name" value="Thioredoxin_domain"/>
</dbReference>
<feature type="domain" description="Thioredoxin" evidence="6">
    <location>
        <begin position="17"/>
        <end position="164"/>
    </location>
</feature>
<evidence type="ECO:0000259" key="6">
    <source>
        <dbReference type="PROSITE" id="PS51352"/>
    </source>
</evidence>
<evidence type="ECO:0000256" key="4">
    <source>
        <dbReference type="ARBA" id="ARBA00023284"/>
    </source>
</evidence>
<dbReference type="PANTHER" id="PTHR43110:SF1">
    <property type="entry name" value="THIOL PEROXIDASE"/>
    <property type="match status" value="1"/>
</dbReference>
<dbReference type="InterPro" id="IPR036249">
    <property type="entry name" value="Thioredoxin-like_sf"/>
</dbReference>
<proteinExistence type="predicted"/>
<keyword evidence="2" id="KW-0049">Antioxidant</keyword>
<dbReference type="EC" id="1.11.1.15" evidence="7"/>
<gene>
    <name evidence="7" type="ORF">TMU3MR103_0893</name>
</gene>
<organism evidence="7 8">
    <name type="scientific">Tetragenococcus muriaticus 3MR10-3</name>
    <dbReference type="NCBI Taxonomy" id="1302648"/>
    <lineage>
        <taxon>Bacteria</taxon>
        <taxon>Bacillati</taxon>
        <taxon>Bacillota</taxon>
        <taxon>Bacilli</taxon>
        <taxon>Lactobacillales</taxon>
        <taxon>Enterococcaceae</taxon>
        <taxon>Tetragenococcus</taxon>
    </lineage>
</organism>
<dbReference type="InterPro" id="IPR050455">
    <property type="entry name" value="Tpx_Peroxidase_subfamily"/>
</dbReference>
<dbReference type="PANTHER" id="PTHR43110">
    <property type="entry name" value="THIOL PEROXIDASE"/>
    <property type="match status" value="1"/>
</dbReference>
<dbReference type="EC" id="1.-.-.-" evidence="7"/>
<dbReference type="GO" id="GO:0008379">
    <property type="term" value="F:thioredoxin peroxidase activity"/>
    <property type="evidence" value="ECO:0007669"/>
    <property type="project" value="InterPro"/>
</dbReference>
<keyword evidence="4" id="KW-0676">Redox-active center</keyword>
<comment type="caution">
    <text evidence="7">The sequence shown here is derived from an EMBL/GenBank/DDBJ whole genome shotgun (WGS) entry which is preliminary data.</text>
</comment>
<dbReference type="PATRIC" id="fig|1302648.3.peg.866"/>
<keyword evidence="8" id="KW-1185">Reference proteome</keyword>
<dbReference type="EMBL" id="JPVT01000080">
    <property type="protein sequence ID" value="KFN91706.1"/>
    <property type="molecule type" value="Genomic_DNA"/>
</dbReference>